<feature type="transmembrane region" description="Helical" evidence="1">
    <location>
        <begin position="73"/>
        <end position="95"/>
    </location>
</feature>
<evidence type="ECO:0000256" key="1">
    <source>
        <dbReference type="SAM" id="Phobius"/>
    </source>
</evidence>
<sequence>MLKAKYRYDSESEVGGECCSPVNQRQRVAHNATRKRAGNITSWELHRSVSVNSHKEQTLSILALFRFTNYLNVYIGVIRRCATCMMGMMGMFKWLRK</sequence>
<evidence type="ECO:0000313" key="2">
    <source>
        <dbReference type="EMBL" id="CAD1581355.1"/>
    </source>
</evidence>
<dbReference type="EMBL" id="CADCXW020000346">
    <property type="protein sequence ID" value="CAD1581355.1"/>
    <property type="molecule type" value="Genomic_DNA"/>
</dbReference>
<name>A0A6V7LYS1_9HYME</name>
<dbReference type="AlphaFoldDB" id="A0A6V7LYS1"/>
<protein>
    <submittedName>
        <fullName evidence="2">Uncharacterized protein</fullName>
    </submittedName>
</protein>
<keyword evidence="1" id="KW-0472">Membrane</keyword>
<reference evidence="2" key="1">
    <citation type="submission" date="2020-07" db="EMBL/GenBank/DDBJ databases">
        <authorList>
            <person name="Ferguson B K."/>
        </authorList>
    </citation>
    <scope>NUCLEOTIDE SEQUENCE</scope>
    <source>
        <strain evidence="2">L06</strain>
    </source>
</reference>
<accession>A0A6V7LYS1</accession>
<keyword evidence="1" id="KW-1133">Transmembrane helix</keyword>
<organism evidence="2">
    <name type="scientific">Bracon brevicornis</name>
    <dbReference type="NCBI Taxonomy" id="1563983"/>
    <lineage>
        <taxon>Eukaryota</taxon>
        <taxon>Metazoa</taxon>
        <taxon>Ecdysozoa</taxon>
        <taxon>Arthropoda</taxon>
        <taxon>Hexapoda</taxon>
        <taxon>Insecta</taxon>
        <taxon>Pterygota</taxon>
        <taxon>Neoptera</taxon>
        <taxon>Endopterygota</taxon>
        <taxon>Hymenoptera</taxon>
        <taxon>Apocrita</taxon>
        <taxon>Ichneumonoidea</taxon>
        <taxon>Braconidae</taxon>
        <taxon>Braconinae</taxon>
        <taxon>Bracon</taxon>
    </lineage>
</organism>
<keyword evidence="1" id="KW-0812">Transmembrane</keyword>
<gene>
    <name evidence="2" type="ORF">BBRV_LOCUS119198</name>
</gene>
<proteinExistence type="predicted"/>